<evidence type="ECO:0000256" key="1">
    <source>
        <dbReference type="SAM" id="Phobius"/>
    </source>
</evidence>
<keyword evidence="2" id="KW-0732">Signal</keyword>
<name>A0ABU8J3B1_9BURK</name>
<keyword evidence="1" id="KW-1133">Transmembrane helix</keyword>
<comment type="caution">
    <text evidence="3">The sequence shown here is derived from an EMBL/GenBank/DDBJ whole genome shotgun (WGS) entry which is preliminary data.</text>
</comment>
<evidence type="ECO:0000256" key="2">
    <source>
        <dbReference type="SAM" id="SignalP"/>
    </source>
</evidence>
<feature type="signal peptide" evidence="2">
    <location>
        <begin position="1"/>
        <end position="19"/>
    </location>
</feature>
<feature type="non-terminal residue" evidence="3">
    <location>
        <position position="197"/>
    </location>
</feature>
<evidence type="ECO:0000313" key="4">
    <source>
        <dbReference type="Proteomes" id="UP001386437"/>
    </source>
</evidence>
<keyword evidence="4" id="KW-1185">Reference proteome</keyword>
<feature type="chain" id="PRO_5046394949" evidence="2">
    <location>
        <begin position="20"/>
        <end position="197"/>
    </location>
</feature>
<reference evidence="3 4" key="1">
    <citation type="journal article" date="2022" name="Arch. Microbiol.">
        <title>Paraburkholderia bengalensis sp. nov. isolated from roots of Oryza sativa, IR64.</title>
        <authorList>
            <person name="Nag P."/>
            <person name="Mondal N."/>
            <person name="Sarkar J."/>
            <person name="Das S."/>
        </authorList>
    </citation>
    <scope>NUCLEOTIDE SEQUENCE [LARGE SCALE GENOMIC DNA]</scope>
    <source>
        <strain evidence="3 4">IR64_4_BI</strain>
    </source>
</reference>
<keyword evidence="1" id="KW-0472">Membrane</keyword>
<protein>
    <submittedName>
        <fullName evidence="3">Mechanosensitive ion channel protein</fullName>
    </submittedName>
</protein>
<organism evidence="3 4">
    <name type="scientific">Paraburkholderia bengalensis</name>
    <dbReference type="NCBI Taxonomy" id="2747562"/>
    <lineage>
        <taxon>Bacteria</taxon>
        <taxon>Pseudomonadati</taxon>
        <taxon>Pseudomonadota</taxon>
        <taxon>Betaproteobacteria</taxon>
        <taxon>Burkholderiales</taxon>
        <taxon>Burkholderiaceae</taxon>
        <taxon>Paraburkholderia</taxon>
    </lineage>
</organism>
<dbReference type="EMBL" id="JACFYJ010000099">
    <property type="protein sequence ID" value="MEI6002190.1"/>
    <property type="molecule type" value="Genomic_DNA"/>
</dbReference>
<evidence type="ECO:0000313" key="3">
    <source>
        <dbReference type="EMBL" id="MEI6002190.1"/>
    </source>
</evidence>
<feature type="transmembrane region" description="Helical" evidence="1">
    <location>
        <begin position="152"/>
        <end position="173"/>
    </location>
</feature>
<keyword evidence="1" id="KW-0812">Transmembrane</keyword>
<accession>A0ABU8J3B1</accession>
<dbReference type="Proteomes" id="UP001386437">
    <property type="component" value="Unassembled WGS sequence"/>
</dbReference>
<proteinExistence type="predicted"/>
<gene>
    <name evidence="3" type="ORF">H3V53_35195</name>
</gene>
<sequence>MRKFLLLCLLALFCAPAFSAVTATTSASGASATTVTLTPDQARQALQVLNDPKKRAQIEDTLTAIAAAGVLATPAEPASGASAAAAGSASGASVPAAFKSNGLASQLVRQGAHWITQGSMTLKRSAAVLLDTSSARYWWNIQLSNPHERAKVFATLLALMGTLLPAIALEWLARRLLRRARAAIIVRREKREARDKA</sequence>